<evidence type="ECO:0000256" key="6">
    <source>
        <dbReference type="ARBA" id="ARBA00022683"/>
    </source>
</evidence>
<evidence type="ECO:0000313" key="21">
    <source>
        <dbReference type="EMBL" id="EHS87341.1"/>
    </source>
</evidence>
<dbReference type="InterPro" id="IPR018113">
    <property type="entry name" value="PTrfase_EIIB_Cys"/>
</dbReference>
<keyword evidence="7 17" id="KW-0812">Transmembrane</keyword>
<feature type="transmembrane region" description="Helical" evidence="17">
    <location>
        <begin position="182"/>
        <end position="201"/>
    </location>
</feature>
<evidence type="ECO:0000256" key="11">
    <source>
        <dbReference type="ARBA" id="ARBA00044053"/>
    </source>
</evidence>
<feature type="domain" description="PTS EIIB type-1" evidence="19">
    <location>
        <begin position="4"/>
        <end position="86"/>
    </location>
</feature>
<keyword evidence="6" id="KW-0598">Phosphotransferase system</keyword>
<evidence type="ECO:0000256" key="12">
    <source>
        <dbReference type="ARBA" id="ARBA00045139"/>
    </source>
</evidence>
<comment type="subcellular location">
    <subcellularLocation>
        <location evidence="1">Cell membrane</location>
        <topology evidence="1">Multi-pass membrane protein</topology>
    </subcellularLocation>
</comment>
<keyword evidence="9 17" id="KW-1133">Transmembrane helix</keyword>
<dbReference type="Gene3D" id="3.30.1360.60">
    <property type="entry name" value="Glucose permease domain IIB"/>
    <property type="match status" value="1"/>
</dbReference>
<keyword evidence="8" id="KW-0418">Kinase</keyword>
<dbReference type="InterPro" id="IPR003352">
    <property type="entry name" value="PTS_EIIC"/>
</dbReference>
<dbReference type="PROSITE" id="PS00371">
    <property type="entry name" value="PTS_EIIA_TYPE_1_HIS"/>
    <property type="match status" value="1"/>
</dbReference>
<dbReference type="EC" id="2.7.1.211" evidence="11"/>
<dbReference type="PROSITE" id="PS01035">
    <property type="entry name" value="PTS_EIIB_TYPE_1_CYS"/>
    <property type="match status" value="1"/>
</dbReference>
<keyword evidence="3" id="KW-1003">Cell membrane</keyword>
<dbReference type="Proteomes" id="UP000004567">
    <property type="component" value="Unassembled WGS sequence"/>
</dbReference>
<feature type="transmembrane region" description="Helical" evidence="17">
    <location>
        <begin position="368"/>
        <end position="389"/>
    </location>
</feature>
<keyword evidence="10 17" id="KW-0472">Membrane</keyword>
<evidence type="ECO:0000259" key="19">
    <source>
        <dbReference type="PROSITE" id="PS51098"/>
    </source>
</evidence>
<evidence type="ECO:0000256" key="14">
    <source>
        <dbReference type="ARBA" id="ARBA00074554"/>
    </source>
</evidence>
<evidence type="ECO:0000256" key="13">
    <source>
        <dbReference type="ARBA" id="ARBA00048931"/>
    </source>
</evidence>
<evidence type="ECO:0000256" key="9">
    <source>
        <dbReference type="ARBA" id="ARBA00022989"/>
    </source>
</evidence>
<feature type="transmembrane region" description="Helical" evidence="17">
    <location>
        <begin position="436"/>
        <end position="456"/>
    </location>
</feature>
<dbReference type="GO" id="GO:0015771">
    <property type="term" value="P:trehalose transport"/>
    <property type="evidence" value="ECO:0007669"/>
    <property type="project" value="TreeGrafter"/>
</dbReference>
<reference evidence="21 22" key="1">
    <citation type="journal article" date="2013" name="Genome Announc.">
        <title>Genome Sequence of Lactobacillus gastricus PS3, a Strain Isolated from Human Milk.</title>
        <authorList>
            <person name="Martin V."/>
            <person name="Cardenas N."/>
            <person name="Jimenez E."/>
            <person name="Maldonado A."/>
            <person name="Rodriguez J.M."/>
            <person name="Fernandez L."/>
        </authorList>
    </citation>
    <scope>NUCLEOTIDE SEQUENCE [LARGE SCALE GENOMIC DNA]</scope>
    <source>
        <strain evidence="21 22">PS3</strain>
    </source>
</reference>
<evidence type="ECO:0000256" key="16">
    <source>
        <dbReference type="PROSITE-ProRule" id="PRU00421"/>
    </source>
</evidence>
<feature type="active site" description="Phosphocysteine intermediate; for EIIB activity" evidence="16">
    <location>
        <position position="26"/>
    </location>
</feature>
<dbReference type="PROSITE" id="PS51093">
    <property type="entry name" value="PTS_EIIA_TYPE_1"/>
    <property type="match status" value="1"/>
</dbReference>
<dbReference type="Pfam" id="PF00367">
    <property type="entry name" value="PTS_EIIB"/>
    <property type="match status" value="1"/>
</dbReference>
<dbReference type="NCBIfam" id="TIGR00830">
    <property type="entry name" value="PTBA"/>
    <property type="match status" value="1"/>
</dbReference>
<protein>
    <recommendedName>
        <fullName evidence="14">PTS system sucrose-specific EIIBCA component</fullName>
        <ecNumber evidence="11">2.7.1.211</ecNumber>
    </recommendedName>
    <alternativeName>
        <fullName evidence="15">EIIBCA-Scr</fullName>
    </alternativeName>
</protein>
<evidence type="ECO:0000256" key="15">
    <source>
        <dbReference type="ARBA" id="ARBA00081008"/>
    </source>
</evidence>
<name>H4GIC0_9LACO</name>
<dbReference type="FunFam" id="3.30.1360.60:FF:000001">
    <property type="entry name" value="PTS system glucose-specific IIBC component PtsG"/>
    <property type="match status" value="1"/>
</dbReference>
<dbReference type="SUPFAM" id="SSF51261">
    <property type="entry name" value="Duplicated hybrid motif"/>
    <property type="match status" value="1"/>
</dbReference>
<dbReference type="AlphaFoldDB" id="H4GIC0"/>
<evidence type="ECO:0000256" key="17">
    <source>
        <dbReference type="SAM" id="Phobius"/>
    </source>
</evidence>
<evidence type="ECO:0000256" key="5">
    <source>
        <dbReference type="ARBA" id="ARBA00022679"/>
    </source>
</evidence>
<keyword evidence="4" id="KW-0762">Sugar transport</keyword>
<dbReference type="GO" id="GO:0016301">
    <property type="term" value="F:kinase activity"/>
    <property type="evidence" value="ECO:0007669"/>
    <property type="project" value="UniProtKB-KW"/>
</dbReference>
<feature type="transmembrane region" description="Helical" evidence="17">
    <location>
        <begin position="252"/>
        <end position="274"/>
    </location>
</feature>
<dbReference type="GO" id="GO:0009401">
    <property type="term" value="P:phosphoenolpyruvate-dependent sugar phosphotransferase system"/>
    <property type="evidence" value="ECO:0007669"/>
    <property type="project" value="UniProtKB-KW"/>
</dbReference>
<dbReference type="CDD" id="cd00212">
    <property type="entry name" value="PTS_IIB_glc"/>
    <property type="match status" value="1"/>
</dbReference>
<comment type="function">
    <text evidence="12">The phosphoenolpyruvate-dependent sugar phosphotransferase system (sugar PTS), a major carbohydrate active transport system, catalyzes the phosphorylation of incoming sugar substrates concomitantly with their translocation across the cell membrane. This system is involved in sucrose transport.</text>
</comment>
<dbReference type="Pfam" id="PF02378">
    <property type="entry name" value="PTS_EIIC"/>
    <property type="match status" value="1"/>
</dbReference>
<feature type="domain" description="PTS EIIA type-1" evidence="18">
    <location>
        <begin position="498"/>
        <end position="602"/>
    </location>
</feature>
<comment type="catalytic activity">
    <reaction evidence="13">
        <text>N(pros)-phospho-L-histidyl-[protein](out) + sucrose = sucrose 6(G)-phosphate(in) + L-histidyl-[protein]</text>
        <dbReference type="Rhea" id="RHEA:49236"/>
        <dbReference type="Rhea" id="RHEA-COMP:9745"/>
        <dbReference type="Rhea" id="RHEA-COMP:9746"/>
        <dbReference type="ChEBI" id="CHEBI:17992"/>
        <dbReference type="ChEBI" id="CHEBI:29979"/>
        <dbReference type="ChEBI" id="CHEBI:64837"/>
        <dbReference type="ChEBI" id="CHEBI:91002"/>
        <dbReference type="EC" id="2.7.1.211"/>
    </reaction>
</comment>
<evidence type="ECO:0000256" key="2">
    <source>
        <dbReference type="ARBA" id="ARBA00022448"/>
    </source>
</evidence>
<evidence type="ECO:0000259" key="20">
    <source>
        <dbReference type="PROSITE" id="PS51103"/>
    </source>
</evidence>
<comment type="caution">
    <text evidence="21">The sequence shown here is derived from an EMBL/GenBank/DDBJ whole genome shotgun (WGS) entry which is preliminary data.</text>
</comment>
<sequence length="623" mass="66541">MDYHKLAADIINNVGGQENVNSVGHCMTRLRFILKDVKKTDKDAIQNLDGVVGVVYAGGQYQVILGQNLLPVYEAIMNDFDVKAGQVINENVDEPKKEPWSWKNAGSKIIGFVSGAVMPMVPGLVAGGMLKVALLLVVTFIDANFAKSSSYLLLSVIADSPFYFMPIFVAYEAATKLGATPIYSMVAAAALLHNNFYSLVTQLAAHPNSVSASLFGINVPILSYSTSLLPALLISLVAYYTEKFLNKIVPGIFKAIFVGMGTIFVAGSLGFIILGPLGNYLGQVIASMFMFLNSTIGPFAVGLLAAALPWMVMAGMHQAITPFMPQLLTNPGYDALLRPAFTAHNMAEGGANIGVALRTKNKKFRSECWSLAVGAIVAGVTEPSIYGVNLRLKKPMYGVMAGGFAGGIVAGLLGARAYIMGYSNLLALAIFEKTALAMFAGCVTSIVVAAIVTYIVGFEDVPSEQQVSENEPVQKEYPDDAIVAVASGELENVEQVNDEVFSTRMMGDGVAFKLSGDFICSPANGEIVSLFPTGHAFGIQMNDGTELLVHIGLDTVKLNGEGFDVLAKQGEIVRAGQPIVKVDRKQIEDEGYDLTTILVITDAKNNDIKLKDQGSINVGDRLN</sequence>
<dbReference type="InterPro" id="IPR036878">
    <property type="entry name" value="Glu_permease_IIB"/>
</dbReference>
<dbReference type="GO" id="GO:0008982">
    <property type="term" value="F:protein-N(PI)-phosphohistidine-sugar phosphotransferase activity"/>
    <property type="evidence" value="ECO:0007669"/>
    <property type="project" value="InterPro"/>
</dbReference>
<dbReference type="OrthoDB" id="9769191at2"/>
<feature type="transmembrane region" description="Helical" evidence="17">
    <location>
        <begin position="109"/>
        <end position="130"/>
    </location>
</feature>
<evidence type="ECO:0000256" key="7">
    <source>
        <dbReference type="ARBA" id="ARBA00022692"/>
    </source>
</evidence>
<gene>
    <name evidence="21" type="ORF">PS3_17211</name>
</gene>
<dbReference type="InterPro" id="IPR001996">
    <property type="entry name" value="PTS_IIB_1"/>
</dbReference>
<dbReference type="FunFam" id="2.70.70.10:FF:000001">
    <property type="entry name" value="PTS system glucose-specific IIA component"/>
    <property type="match status" value="1"/>
</dbReference>
<feature type="transmembrane region" description="Helical" evidence="17">
    <location>
        <begin position="395"/>
        <end position="415"/>
    </location>
</feature>
<evidence type="ECO:0000256" key="4">
    <source>
        <dbReference type="ARBA" id="ARBA00022597"/>
    </source>
</evidence>
<dbReference type="PANTHER" id="PTHR30175">
    <property type="entry name" value="PHOSPHOTRANSFERASE SYSTEM TRANSPORT PROTEIN"/>
    <property type="match status" value="1"/>
</dbReference>
<evidence type="ECO:0000256" key="3">
    <source>
        <dbReference type="ARBA" id="ARBA00022475"/>
    </source>
</evidence>
<feature type="domain" description="PTS EIIC type-1" evidence="20">
    <location>
        <begin position="111"/>
        <end position="472"/>
    </location>
</feature>
<dbReference type="STRING" id="1144300.PS3_17211"/>
<dbReference type="Pfam" id="PF00358">
    <property type="entry name" value="PTS_EIIA_1"/>
    <property type="match status" value="1"/>
</dbReference>
<dbReference type="EMBL" id="AICN01000014">
    <property type="protein sequence ID" value="EHS87341.1"/>
    <property type="molecule type" value="Genomic_DNA"/>
</dbReference>
<evidence type="ECO:0000256" key="10">
    <source>
        <dbReference type="ARBA" id="ARBA00023136"/>
    </source>
</evidence>
<keyword evidence="5 21" id="KW-0808">Transferase</keyword>
<dbReference type="RefSeq" id="WP_007121804.1">
    <property type="nucleotide sequence ID" value="NZ_AICN01000014.1"/>
</dbReference>
<dbReference type="InterPro" id="IPR050558">
    <property type="entry name" value="PTS_Sugar-Specific_Components"/>
</dbReference>
<dbReference type="Gene3D" id="2.70.70.10">
    <property type="entry name" value="Glucose Permease (Domain IIA)"/>
    <property type="match status" value="1"/>
</dbReference>
<evidence type="ECO:0000256" key="1">
    <source>
        <dbReference type="ARBA" id="ARBA00004651"/>
    </source>
</evidence>
<dbReference type="InterPro" id="IPR011055">
    <property type="entry name" value="Dup_hybrid_motif"/>
</dbReference>
<dbReference type="GO" id="GO:0005886">
    <property type="term" value="C:plasma membrane"/>
    <property type="evidence" value="ECO:0007669"/>
    <property type="project" value="UniProtKB-SubCell"/>
</dbReference>
<dbReference type="SUPFAM" id="SSF55604">
    <property type="entry name" value="Glucose permease domain IIB"/>
    <property type="match status" value="1"/>
</dbReference>
<dbReference type="PROSITE" id="PS51098">
    <property type="entry name" value="PTS_EIIB_TYPE_1"/>
    <property type="match status" value="1"/>
</dbReference>
<dbReference type="InterPro" id="IPR013013">
    <property type="entry name" value="PTS_EIIC_1"/>
</dbReference>
<feature type="transmembrane region" description="Helical" evidence="17">
    <location>
        <begin position="280"/>
        <end position="308"/>
    </location>
</feature>
<dbReference type="PATRIC" id="fig|1144300.3.peg.294"/>
<organism evidence="21 22">
    <name type="scientific">Limosilactobacillus gastricus PS3</name>
    <dbReference type="NCBI Taxonomy" id="1144300"/>
    <lineage>
        <taxon>Bacteria</taxon>
        <taxon>Bacillati</taxon>
        <taxon>Bacillota</taxon>
        <taxon>Bacilli</taxon>
        <taxon>Lactobacillales</taxon>
        <taxon>Lactobacillaceae</taxon>
        <taxon>Limosilactobacillus</taxon>
    </lineage>
</organism>
<feature type="transmembrane region" description="Helical" evidence="17">
    <location>
        <begin position="150"/>
        <end position="170"/>
    </location>
</feature>
<accession>H4GIC0</accession>
<evidence type="ECO:0000256" key="8">
    <source>
        <dbReference type="ARBA" id="ARBA00022777"/>
    </source>
</evidence>
<proteinExistence type="predicted"/>
<keyword evidence="2" id="KW-0813">Transport</keyword>
<evidence type="ECO:0000259" key="18">
    <source>
        <dbReference type="PROSITE" id="PS51093"/>
    </source>
</evidence>
<feature type="transmembrane region" description="Helical" evidence="17">
    <location>
        <begin position="221"/>
        <end position="240"/>
    </location>
</feature>
<dbReference type="InterPro" id="IPR001127">
    <property type="entry name" value="PTS_EIIA_1_perm"/>
</dbReference>
<evidence type="ECO:0000313" key="22">
    <source>
        <dbReference type="Proteomes" id="UP000004567"/>
    </source>
</evidence>
<dbReference type="PROSITE" id="PS51103">
    <property type="entry name" value="PTS_EIIC_TYPE_1"/>
    <property type="match status" value="1"/>
</dbReference>
<dbReference type="PANTHER" id="PTHR30175:SF1">
    <property type="entry name" value="PTS SYSTEM ARBUTIN-, CELLOBIOSE-, AND SALICIN-SPECIFIC EIIBC COMPONENT-RELATED"/>
    <property type="match status" value="1"/>
</dbReference>
<dbReference type="GO" id="GO:0090589">
    <property type="term" value="F:protein-phosphocysteine-trehalose phosphotransferase system transporter activity"/>
    <property type="evidence" value="ECO:0007669"/>
    <property type="project" value="TreeGrafter"/>
</dbReference>